<evidence type="ECO:0000313" key="3">
    <source>
        <dbReference type="Proteomes" id="UP000812287"/>
    </source>
</evidence>
<dbReference type="GeneID" id="66103598"/>
<accession>A0A9P7W2H7</accession>
<dbReference type="Proteomes" id="UP000812287">
    <property type="component" value="Unassembled WGS sequence"/>
</dbReference>
<dbReference type="OrthoDB" id="3020943at2759"/>
<dbReference type="SMART" id="SM01117">
    <property type="entry name" value="Cyt-b5"/>
    <property type="match status" value="1"/>
</dbReference>
<feature type="domain" description="Cytochrome b5 heme-binding" evidence="1">
    <location>
        <begin position="1"/>
        <end position="79"/>
    </location>
</feature>
<dbReference type="SUPFAM" id="SSF55856">
    <property type="entry name" value="Cytochrome b5-like heme/steroid binding domain"/>
    <property type="match status" value="1"/>
</dbReference>
<gene>
    <name evidence="2" type="ORF">BT62DRAFT_537092</name>
</gene>
<dbReference type="RefSeq" id="XP_043044309.1">
    <property type="nucleotide sequence ID" value="XM_043181302.1"/>
</dbReference>
<evidence type="ECO:0000313" key="2">
    <source>
        <dbReference type="EMBL" id="KAG7450809.1"/>
    </source>
</evidence>
<reference evidence="2" key="1">
    <citation type="submission" date="2020-11" db="EMBL/GenBank/DDBJ databases">
        <title>Adaptations for nitrogen fixation in a non-lichenized fungal sporocarp promotes dispersal by wood-feeding termites.</title>
        <authorList>
            <consortium name="DOE Joint Genome Institute"/>
            <person name="Koch R.A."/>
            <person name="Yoon G."/>
            <person name="Arayal U."/>
            <person name="Lail K."/>
            <person name="Amirebrahimi M."/>
            <person name="Labutti K."/>
            <person name="Lipzen A."/>
            <person name="Riley R."/>
            <person name="Barry K."/>
            <person name="Henrissat B."/>
            <person name="Grigoriev I.V."/>
            <person name="Herr J.R."/>
            <person name="Aime M.C."/>
        </authorList>
    </citation>
    <scope>NUCLEOTIDE SEQUENCE</scope>
    <source>
        <strain evidence="2">MCA 3950</strain>
    </source>
</reference>
<sequence length="110" mass="12466">MTYLLFHSRVTRQSLKRPLILISGFIHDVSMFMDEHPSGLHLLVKFIGKDTTTAFFGDMYDHSNAAHNSLAMKRVGVLHGGHPHVLNIVKRIPQSTVENCTVQRIELQLC</sequence>
<dbReference type="InterPro" id="IPR001199">
    <property type="entry name" value="Cyt_B5-like_heme/steroid-bd"/>
</dbReference>
<dbReference type="InterPro" id="IPR036400">
    <property type="entry name" value="Cyt_B5-like_heme/steroid_sf"/>
</dbReference>
<dbReference type="Gene3D" id="3.10.120.10">
    <property type="entry name" value="Cytochrome b5-like heme/steroid binding domain"/>
    <property type="match status" value="1"/>
</dbReference>
<organism evidence="2 3">
    <name type="scientific">Guyanagaster necrorhizus</name>
    <dbReference type="NCBI Taxonomy" id="856835"/>
    <lineage>
        <taxon>Eukaryota</taxon>
        <taxon>Fungi</taxon>
        <taxon>Dikarya</taxon>
        <taxon>Basidiomycota</taxon>
        <taxon>Agaricomycotina</taxon>
        <taxon>Agaricomycetes</taxon>
        <taxon>Agaricomycetidae</taxon>
        <taxon>Agaricales</taxon>
        <taxon>Marasmiineae</taxon>
        <taxon>Physalacriaceae</taxon>
        <taxon>Guyanagaster</taxon>
    </lineage>
</organism>
<keyword evidence="3" id="KW-1185">Reference proteome</keyword>
<dbReference type="AlphaFoldDB" id="A0A9P7W2H7"/>
<protein>
    <recommendedName>
        <fullName evidence="1">Cytochrome b5 heme-binding domain-containing protein</fullName>
    </recommendedName>
</protein>
<comment type="caution">
    <text evidence="2">The sequence shown here is derived from an EMBL/GenBank/DDBJ whole genome shotgun (WGS) entry which is preliminary data.</text>
</comment>
<dbReference type="EMBL" id="MU250526">
    <property type="protein sequence ID" value="KAG7450809.1"/>
    <property type="molecule type" value="Genomic_DNA"/>
</dbReference>
<name>A0A9P7W2H7_9AGAR</name>
<dbReference type="PROSITE" id="PS50255">
    <property type="entry name" value="CYTOCHROME_B5_2"/>
    <property type="match status" value="1"/>
</dbReference>
<evidence type="ECO:0000259" key="1">
    <source>
        <dbReference type="PROSITE" id="PS50255"/>
    </source>
</evidence>
<proteinExistence type="predicted"/>
<dbReference type="Pfam" id="PF00173">
    <property type="entry name" value="Cyt-b5"/>
    <property type="match status" value="1"/>
</dbReference>